<reference evidence="4" key="1">
    <citation type="journal article" date="2019" name="Int. J. Syst. Evol. Microbiol.">
        <title>The Global Catalogue of Microorganisms (GCM) 10K type strain sequencing project: providing services to taxonomists for standard genome sequencing and annotation.</title>
        <authorList>
            <consortium name="The Broad Institute Genomics Platform"/>
            <consortium name="The Broad Institute Genome Sequencing Center for Infectious Disease"/>
            <person name="Wu L."/>
            <person name="Ma J."/>
        </authorList>
    </citation>
    <scope>NUCLEOTIDE SEQUENCE [LARGE SCALE GENOMIC DNA]</scope>
    <source>
        <strain evidence="4">KCTC 42456</strain>
    </source>
</reference>
<feature type="compositionally biased region" description="Low complexity" evidence="1">
    <location>
        <begin position="50"/>
        <end position="64"/>
    </location>
</feature>
<feature type="region of interest" description="Disordered" evidence="1">
    <location>
        <begin position="44"/>
        <end position="64"/>
    </location>
</feature>
<proteinExistence type="predicted"/>
<dbReference type="RefSeq" id="WP_379041923.1">
    <property type="nucleotide sequence ID" value="NZ_JBHSKW010000018.1"/>
</dbReference>
<accession>A0ABW5TQH3</accession>
<feature type="chain" id="PRO_5046952256" evidence="2">
    <location>
        <begin position="26"/>
        <end position="114"/>
    </location>
</feature>
<feature type="signal peptide" evidence="2">
    <location>
        <begin position="1"/>
        <end position="25"/>
    </location>
</feature>
<keyword evidence="2" id="KW-0732">Signal</keyword>
<evidence type="ECO:0000256" key="2">
    <source>
        <dbReference type="SAM" id="SignalP"/>
    </source>
</evidence>
<protein>
    <submittedName>
        <fullName evidence="3">Uncharacterized protein</fullName>
    </submittedName>
</protein>
<comment type="caution">
    <text evidence="3">The sequence shown here is derived from an EMBL/GenBank/DDBJ whole genome shotgun (WGS) entry which is preliminary data.</text>
</comment>
<organism evidence="3 4">
    <name type="scientific">Pedobacter alpinus</name>
    <dbReference type="NCBI Taxonomy" id="1590643"/>
    <lineage>
        <taxon>Bacteria</taxon>
        <taxon>Pseudomonadati</taxon>
        <taxon>Bacteroidota</taxon>
        <taxon>Sphingobacteriia</taxon>
        <taxon>Sphingobacteriales</taxon>
        <taxon>Sphingobacteriaceae</taxon>
        <taxon>Pedobacter</taxon>
    </lineage>
</organism>
<evidence type="ECO:0000256" key="1">
    <source>
        <dbReference type="SAM" id="MobiDB-lite"/>
    </source>
</evidence>
<evidence type="ECO:0000313" key="4">
    <source>
        <dbReference type="Proteomes" id="UP001597546"/>
    </source>
</evidence>
<name>A0ABW5TQH3_9SPHI</name>
<dbReference type="EMBL" id="JBHULV010000014">
    <property type="protein sequence ID" value="MFD2731084.1"/>
    <property type="molecule type" value="Genomic_DNA"/>
</dbReference>
<dbReference type="Proteomes" id="UP001597546">
    <property type="component" value="Unassembled WGS sequence"/>
</dbReference>
<evidence type="ECO:0000313" key="3">
    <source>
        <dbReference type="EMBL" id="MFD2731084.1"/>
    </source>
</evidence>
<keyword evidence="4" id="KW-1185">Reference proteome</keyword>
<sequence length="114" mass="12323">MNKKFFLPVLAIVAIAGVCMFSAFKANANKEVRTEQWFQYDGSGPLDEASSYGNPSPSPSNCGGTEQVCAIRAMESSVEGQPEIDQTILDEIDAALQNPTGTHDNVELRNIEAQ</sequence>
<gene>
    <name evidence="3" type="ORF">ACFSSE_05145</name>
</gene>